<reference evidence="2" key="1">
    <citation type="journal article" date="2020" name="Stud. Mycol.">
        <title>101 Dothideomycetes genomes: a test case for predicting lifestyles and emergence of pathogens.</title>
        <authorList>
            <person name="Haridas S."/>
            <person name="Albert R."/>
            <person name="Binder M."/>
            <person name="Bloem J."/>
            <person name="Labutti K."/>
            <person name="Salamov A."/>
            <person name="Andreopoulos B."/>
            <person name="Baker S."/>
            <person name="Barry K."/>
            <person name="Bills G."/>
            <person name="Bluhm B."/>
            <person name="Cannon C."/>
            <person name="Castanera R."/>
            <person name="Culley D."/>
            <person name="Daum C."/>
            <person name="Ezra D."/>
            <person name="Gonzalez J."/>
            <person name="Henrissat B."/>
            <person name="Kuo A."/>
            <person name="Liang C."/>
            <person name="Lipzen A."/>
            <person name="Lutzoni F."/>
            <person name="Magnuson J."/>
            <person name="Mondo S."/>
            <person name="Nolan M."/>
            <person name="Ohm R."/>
            <person name="Pangilinan J."/>
            <person name="Park H.-J."/>
            <person name="Ramirez L."/>
            <person name="Alfaro M."/>
            <person name="Sun H."/>
            <person name="Tritt A."/>
            <person name="Yoshinaga Y."/>
            <person name="Zwiers L.-H."/>
            <person name="Turgeon B."/>
            <person name="Goodwin S."/>
            <person name="Spatafora J."/>
            <person name="Crous P."/>
            <person name="Grigoriev I."/>
        </authorList>
    </citation>
    <scope>NUCLEOTIDE SEQUENCE</scope>
    <source>
        <strain evidence="2">CBS 109.77</strain>
    </source>
</reference>
<protein>
    <submittedName>
        <fullName evidence="2">Uncharacterized protein</fullName>
    </submittedName>
</protein>
<dbReference type="Proteomes" id="UP000799757">
    <property type="component" value="Unassembled WGS sequence"/>
</dbReference>
<sequence>MAMELDLLADGEGHGIAGYPNGTARGQNPSWNDEVMLLCNGPNPGPFSECSIAVEIGSSGSRTRRLPRALAHPGADPPPLGWLLLDLARRRPSWPRTRAADDSPSPLLVQGARAACGGSGARSTLARVGALVAYLAASPSALVMANPPQTRAASLEPPTLGIPGPPRTLAACTRVPAGLRARHRVVCPSCAPCIAESEAGGESRRRRPSEPSDPSVDLTDAPEQRRANARQAAVARTSSPACRDMSSTANRPPGASARVRAVDDDDEAHPRDVARDGFMVGRAACDKISISDVDSPDAHKPRVHLSRSRQPKSKHTRPSREAIRLFPPCHWHAAKRSPPVSCRPATKKGSIPRSTHDAVLPQTAWPRPVRMSCCHIHGHGGHLGIRAP</sequence>
<evidence type="ECO:0000313" key="2">
    <source>
        <dbReference type="EMBL" id="KAF2785488.1"/>
    </source>
</evidence>
<feature type="region of interest" description="Disordered" evidence="1">
    <location>
        <begin position="197"/>
        <end position="275"/>
    </location>
</feature>
<gene>
    <name evidence="2" type="ORF">K505DRAFT_13986</name>
</gene>
<organism evidence="2 3">
    <name type="scientific">Melanomma pulvis-pyrius CBS 109.77</name>
    <dbReference type="NCBI Taxonomy" id="1314802"/>
    <lineage>
        <taxon>Eukaryota</taxon>
        <taxon>Fungi</taxon>
        <taxon>Dikarya</taxon>
        <taxon>Ascomycota</taxon>
        <taxon>Pezizomycotina</taxon>
        <taxon>Dothideomycetes</taxon>
        <taxon>Pleosporomycetidae</taxon>
        <taxon>Pleosporales</taxon>
        <taxon>Melanommataceae</taxon>
        <taxon>Melanomma</taxon>
    </lineage>
</organism>
<evidence type="ECO:0000256" key="1">
    <source>
        <dbReference type="SAM" id="MobiDB-lite"/>
    </source>
</evidence>
<accession>A0A6A6WNG6</accession>
<keyword evidence="3" id="KW-1185">Reference proteome</keyword>
<dbReference type="EMBL" id="MU002984">
    <property type="protein sequence ID" value="KAF2785488.1"/>
    <property type="molecule type" value="Genomic_DNA"/>
</dbReference>
<feature type="compositionally biased region" description="Basic residues" evidence="1">
    <location>
        <begin position="301"/>
        <end position="317"/>
    </location>
</feature>
<proteinExistence type="predicted"/>
<feature type="region of interest" description="Disordered" evidence="1">
    <location>
        <begin position="291"/>
        <end position="320"/>
    </location>
</feature>
<feature type="compositionally biased region" description="Polar residues" evidence="1">
    <location>
        <begin position="237"/>
        <end position="250"/>
    </location>
</feature>
<evidence type="ECO:0000313" key="3">
    <source>
        <dbReference type="Proteomes" id="UP000799757"/>
    </source>
</evidence>
<name>A0A6A6WNG6_9PLEO</name>
<dbReference type="AlphaFoldDB" id="A0A6A6WNG6"/>